<dbReference type="InterPro" id="IPR016197">
    <property type="entry name" value="Chromo-like_dom_sf"/>
</dbReference>
<evidence type="ECO:0000259" key="2">
    <source>
        <dbReference type="PROSITE" id="PS50013"/>
    </source>
</evidence>
<feature type="domain" description="Chromo" evidence="2">
    <location>
        <begin position="30"/>
        <end position="85"/>
    </location>
</feature>
<proteinExistence type="predicted"/>
<dbReference type="SUPFAM" id="SSF54160">
    <property type="entry name" value="Chromo domain-like"/>
    <property type="match status" value="1"/>
</dbReference>
<accession>A0A427Y837</accession>
<protein>
    <recommendedName>
        <fullName evidence="2">Chromo domain-containing protein</fullName>
    </recommendedName>
</protein>
<feature type="region of interest" description="Disordered" evidence="1">
    <location>
        <begin position="1"/>
        <end position="27"/>
    </location>
</feature>
<evidence type="ECO:0000313" key="3">
    <source>
        <dbReference type="EMBL" id="RSH87245.1"/>
    </source>
</evidence>
<feature type="compositionally biased region" description="Polar residues" evidence="1">
    <location>
        <begin position="1"/>
        <end position="21"/>
    </location>
</feature>
<dbReference type="SMART" id="SM00298">
    <property type="entry name" value="CHROMO"/>
    <property type="match status" value="1"/>
</dbReference>
<keyword evidence="4" id="KW-1185">Reference proteome</keyword>
<dbReference type="InterPro" id="IPR000953">
    <property type="entry name" value="Chromo/chromo_shadow_dom"/>
</dbReference>
<dbReference type="EMBL" id="RSCD01000017">
    <property type="protein sequence ID" value="RSH87245.1"/>
    <property type="molecule type" value="Genomic_DNA"/>
</dbReference>
<gene>
    <name evidence="3" type="ORF">EHS25_003154</name>
</gene>
<dbReference type="PROSITE" id="PS50013">
    <property type="entry name" value="CHROMO_2"/>
    <property type="match status" value="1"/>
</dbReference>
<dbReference type="CDD" id="cd00024">
    <property type="entry name" value="CD_CSD"/>
    <property type="match status" value="1"/>
</dbReference>
<dbReference type="GO" id="GO:0006338">
    <property type="term" value="P:chromatin remodeling"/>
    <property type="evidence" value="ECO:0007669"/>
    <property type="project" value="UniProtKB-ARBA"/>
</dbReference>
<evidence type="ECO:0000313" key="4">
    <source>
        <dbReference type="Proteomes" id="UP000279259"/>
    </source>
</evidence>
<comment type="caution">
    <text evidence="3">The sequence shown here is derived from an EMBL/GenBank/DDBJ whole genome shotgun (WGS) entry which is preliminary data.</text>
</comment>
<name>A0A427Y837_9TREE</name>
<reference evidence="3 4" key="1">
    <citation type="submission" date="2018-11" db="EMBL/GenBank/DDBJ databases">
        <title>Genome sequence of Saitozyma podzolica DSM 27192.</title>
        <authorList>
            <person name="Aliyu H."/>
            <person name="Gorte O."/>
            <person name="Ochsenreither K."/>
        </authorList>
    </citation>
    <scope>NUCLEOTIDE SEQUENCE [LARGE SCALE GENOMIC DNA]</scope>
    <source>
        <strain evidence="3 4">DSM 27192</strain>
    </source>
</reference>
<dbReference type="InterPro" id="IPR023780">
    <property type="entry name" value="Chromo_domain"/>
</dbReference>
<dbReference type="Pfam" id="PF00385">
    <property type="entry name" value="Chromo"/>
    <property type="match status" value="1"/>
</dbReference>
<evidence type="ECO:0000256" key="1">
    <source>
        <dbReference type="SAM" id="MobiDB-lite"/>
    </source>
</evidence>
<dbReference type="OrthoDB" id="2447764at2759"/>
<organism evidence="3 4">
    <name type="scientific">Saitozyma podzolica</name>
    <dbReference type="NCBI Taxonomy" id="1890683"/>
    <lineage>
        <taxon>Eukaryota</taxon>
        <taxon>Fungi</taxon>
        <taxon>Dikarya</taxon>
        <taxon>Basidiomycota</taxon>
        <taxon>Agaricomycotina</taxon>
        <taxon>Tremellomycetes</taxon>
        <taxon>Tremellales</taxon>
        <taxon>Trimorphomycetaceae</taxon>
        <taxon>Saitozyma</taxon>
    </lineage>
</organism>
<dbReference type="Proteomes" id="UP000279259">
    <property type="component" value="Unassembled WGS sequence"/>
</dbReference>
<dbReference type="AlphaFoldDB" id="A0A427Y837"/>
<sequence length="267" mass="31003">MSASTSATSNGSPRKSQARPNSPQPAEERFVVGAILARSLGKGYGPDGEFEHQYLVRWEGYGPEEDTWEMRGNLLEGAEELVEAFDAGDHPFTILEARGIRARTYRVRYCFESPDVPASPFAQEMWHASWQIKTKGGIRDEAVDATVREFELKNTPGMSPRQVRLLKDRCILDILDLHVKRSKADYKKRYRRYHVRYRDQRKVAEEWMDIQKMRRLFGHEARQVVDEFEGRRPEGDDEPVVVLKTDYEDERLRNIQDNLALMRELGL</sequence>
<dbReference type="Gene3D" id="2.40.50.40">
    <property type="match status" value="1"/>
</dbReference>